<keyword evidence="2" id="KW-0378">Hydrolase</keyword>
<dbReference type="Gene3D" id="3.40.50.1820">
    <property type="entry name" value="alpha/beta hydrolase"/>
    <property type="match status" value="1"/>
</dbReference>
<dbReference type="GO" id="GO:0004806">
    <property type="term" value="F:triacylglycerol lipase activity"/>
    <property type="evidence" value="ECO:0007669"/>
    <property type="project" value="TreeGrafter"/>
</dbReference>
<dbReference type="Pfam" id="PF00561">
    <property type="entry name" value="Abhydrolase_1"/>
    <property type="match status" value="1"/>
</dbReference>
<name>A0A916S5C4_9BURK</name>
<evidence type="ECO:0000259" key="1">
    <source>
        <dbReference type="Pfam" id="PF00561"/>
    </source>
</evidence>
<reference evidence="2" key="2">
    <citation type="submission" date="2020-09" db="EMBL/GenBank/DDBJ databases">
        <authorList>
            <person name="Sun Q."/>
            <person name="Zhou Y."/>
        </authorList>
    </citation>
    <scope>NUCLEOTIDE SEQUENCE</scope>
    <source>
        <strain evidence="2">CGMCC 1.15322</strain>
    </source>
</reference>
<dbReference type="InterPro" id="IPR000073">
    <property type="entry name" value="AB_hydrolase_1"/>
</dbReference>
<evidence type="ECO:0000313" key="2">
    <source>
        <dbReference type="EMBL" id="GGA85243.1"/>
    </source>
</evidence>
<dbReference type="PANTHER" id="PTHR43433">
    <property type="entry name" value="HYDROLASE, ALPHA/BETA FOLD FAMILY PROTEIN"/>
    <property type="match status" value="1"/>
</dbReference>
<dbReference type="RefSeq" id="WP_188705739.1">
    <property type="nucleotide sequence ID" value="NZ_BMIG01000001.1"/>
</dbReference>
<gene>
    <name evidence="2" type="ORF">GCM10011496_02260</name>
</gene>
<dbReference type="SUPFAM" id="SSF53474">
    <property type="entry name" value="alpha/beta-Hydrolases"/>
    <property type="match status" value="1"/>
</dbReference>
<evidence type="ECO:0000313" key="3">
    <source>
        <dbReference type="Proteomes" id="UP000620596"/>
    </source>
</evidence>
<reference evidence="2" key="1">
    <citation type="journal article" date="2014" name="Int. J. Syst. Evol. Microbiol.">
        <title>Complete genome sequence of Corynebacterium casei LMG S-19264T (=DSM 44701T), isolated from a smear-ripened cheese.</title>
        <authorList>
            <consortium name="US DOE Joint Genome Institute (JGI-PGF)"/>
            <person name="Walter F."/>
            <person name="Albersmeier A."/>
            <person name="Kalinowski J."/>
            <person name="Ruckert C."/>
        </authorList>
    </citation>
    <scope>NUCLEOTIDE SEQUENCE</scope>
    <source>
        <strain evidence="2">CGMCC 1.15322</strain>
    </source>
</reference>
<keyword evidence="3" id="KW-1185">Reference proteome</keyword>
<dbReference type="GO" id="GO:0046503">
    <property type="term" value="P:glycerolipid catabolic process"/>
    <property type="evidence" value="ECO:0007669"/>
    <property type="project" value="TreeGrafter"/>
</dbReference>
<dbReference type="InterPro" id="IPR050471">
    <property type="entry name" value="AB_hydrolase"/>
</dbReference>
<proteinExistence type="predicted"/>
<dbReference type="EMBL" id="BMIG01000001">
    <property type="protein sequence ID" value="GGA85243.1"/>
    <property type="molecule type" value="Genomic_DNA"/>
</dbReference>
<dbReference type="AlphaFoldDB" id="A0A916S5C4"/>
<accession>A0A916S5C4</accession>
<dbReference type="InterPro" id="IPR029058">
    <property type="entry name" value="AB_hydrolase_fold"/>
</dbReference>
<dbReference type="PANTHER" id="PTHR43433:SF5">
    <property type="entry name" value="AB HYDROLASE-1 DOMAIN-CONTAINING PROTEIN"/>
    <property type="match status" value="1"/>
</dbReference>
<dbReference type="Proteomes" id="UP000620596">
    <property type="component" value="Unassembled WGS sequence"/>
</dbReference>
<comment type="caution">
    <text evidence="2">The sequence shown here is derived from an EMBL/GenBank/DDBJ whole genome shotgun (WGS) entry which is preliminary data.</text>
</comment>
<organism evidence="2 3">
    <name type="scientific">Polaromonas eurypsychrophila</name>
    <dbReference type="NCBI Taxonomy" id="1614635"/>
    <lineage>
        <taxon>Bacteria</taxon>
        <taxon>Pseudomonadati</taxon>
        <taxon>Pseudomonadota</taxon>
        <taxon>Betaproteobacteria</taxon>
        <taxon>Burkholderiales</taxon>
        <taxon>Comamonadaceae</taxon>
        <taxon>Polaromonas</taxon>
    </lineage>
</organism>
<feature type="domain" description="AB hydrolase-1" evidence="1">
    <location>
        <begin position="24"/>
        <end position="276"/>
    </location>
</feature>
<protein>
    <submittedName>
        <fullName evidence="2">Hydrolase</fullName>
    </submittedName>
</protein>
<sequence length="303" mass="32047">MKLRANGIDIEIEDSHAGDLTGRPVVLLIMGLGMQLVAWPPALVQSLVDAGYRVVRLDNRDIGLSQKFDHLGTPNLVWASIRYRLGLGVKAPYALHDMASDALAVLDALGVAKAHVLGVSMGGMIAQRVALAAPQRVLSLTSIMSSSGARGLPQAKPQVMRVLLSRPAGKDLSSVTDHYVKLFKAIGSPGFPVDDAELRERITAAAQRNFNPAGVLRQMVAIVADSRRASELSGLCLPTLVIHGKADPLVPFACGEDTARRIPGATLVGIEGMGHDLPAGVVQRILEPLVPHLKASQATQANA</sequence>